<proteinExistence type="predicted"/>
<name>A0AAD4DVY8_9AGAM</name>
<dbReference type="RefSeq" id="XP_041219189.1">
    <property type="nucleotide sequence ID" value="XM_041363087.1"/>
</dbReference>
<organism evidence="2 3">
    <name type="scientific">Suillus fuscotomentosus</name>
    <dbReference type="NCBI Taxonomy" id="1912939"/>
    <lineage>
        <taxon>Eukaryota</taxon>
        <taxon>Fungi</taxon>
        <taxon>Dikarya</taxon>
        <taxon>Basidiomycota</taxon>
        <taxon>Agaricomycotina</taxon>
        <taxon>Agaricomycetes</taxon>
        <taxon>Agaricomycetidae</taxon>
        <taxon>Boletales</taxon>
        <taxon>Suillineae</taxon>
        <taxon>Suillaceae</taxon>
        <taxon>Suillus</taxon>
    </lineage>
</organism>
<evidence type="ECO:0000313" key="2">
    <source>
        <dbReference type="EMBL" id="KAG1893613.1"/>
    </source>
</evidence>
<keyword evidence="1" id="KW-0732">Signal</keyword>
<sequence>MHWYRRTLVLVWITIQGLSSRDGVHGIGQEAAAAEYASVGRRTADEMVIGHPSDPNGSGGGHTRVPGVYSECIDTARCTVLEMMHEI</sequence>
<accession>A0AAD4DVY8</accession>
<evidence type="ECO:0000313" key="3">
    <source>
        <dbReference type="Proteomes" id="UP001195769"/>
    </source>
</evidence>
<protein>
    <recommendedName>
        <fullName evidence="4">Secreted protein</fullName>
    </recommendedName>
</protein>
<feature type="signal peptide" evidence="1">
    <location>
        <begin position="1"/>
        <end position="20"/>
    </location>
</feature>
<feature type="chain" id="PRO_5042231600" description="Secreted protein" evidence="1">
    <location>
        <begin position="21"/>
        <end position="87"/>
    </location>
</feature>
<dbReference type="EMBL" id="JABBWK010000094">
    <property type="protein sequence ID" value="KAG1893613.1"/>
    <property type="molecule type" value="Genomic_DNA"/>
</dbReference>
<evidence type="ECO:0008006" key="4">
    <source>
        <dbReference type="Google" id="ProtNLM"/>
    </source>
</evidence>
<dbReference type="AlphaFoldDB" id="A0AAD4DVY8"/>
<dbReference type="Proteomes" id="UP001195769">
    <property type="component" value="Unassembled WGS sequence"/>
</dbReference>
<keyword evidence="3" id="KW-1185">Reference proteome</keyword>
<gene>
    <name evidence="2" type="ORF">F5891DRAFT_1065610</name>
</gene>
<evidence type="ECO:0000256" key="1">
    <source>
        <dbReference type="SAM" id="SignalP"/>
    </source>
</evidence>
<comment type="caution">
    <text evidence="2">The sequence shown here is derived from an EMBL/GenBank/DDBJ whole genome shotgun (WGS) entry which is preliminary data.</text>
</comment>
<reference evidence="2" key="1">
    <citation type="journal article" date="2020" name="New Phytol.">
        <title>Comparative genomics reveals dynamic genome evolution in host specialist ectomycorrhizal fungi.</title>
        <authorList>
            <person name="Lofgren L.A."/>
            <person name="Nguyen N.H."/>
            <person name="Vilgalys R."/>
            <person name="Ruytinx J."/>
            <person name="Liao H.L."/>
            <person name="Branco S."/>
            <person name="Kuo A."/>
            <person name="LaButti K."/>
            <person name="Lipzen A."/>
            <person name="Andreopoulos W."/>
            <person name="Pangilinan J."/>
            <person name="Riley R."/>
            <person name="Hundley H."/>
            <person name="Na H."/>
            <person name="Barry K."/>
            <person name="Grigoriev I.V."/>
            <person name="Stajich J.E."/>
            <person name="Kennedy P.G."/>
        </authorList>
    </citation>
    <scope>NUCLEOTIDE SEQUENCE</scope>
    <source>
        <strain evidence="2">FC203</strain>
    </source>
</reference>
<dbReference type="GeneID" id="64657385"/>